<evidence type="ECO:0000313" key="10">
    <source>
        <dbReference type="EMBL" id="MDG3006011.1"/>
    </source>
</evidence>
<dbReference type="Pfam" id="PF13231">
    <property type="entry name" value="PMT_2"/>
    <property type="match status" value="1"/>
</dbReference>
<evidence type="ECO:0000256" key="2">
    <source>
        <dbReference type="ARBA" id="ARBA00022475"/>
    </source>
</evidence>
<keyword evidence="5 8" id="KW-0812">Transmembrane</keyword>
<feature type="transmembrane region" description="Helical" evidence="8">
    <location>
        <begin position="337"/>
        <end position="356"/>
    </location>
</feature>
<feature type="transmembrane region" description="Helical" evidence="8">
    <location>
        <begin position="99"/>
        <end position="117"/>
    </location>
</feature>
<feature type="domain" description="Glycosyltransferase RgtA/B/C/D-like" evidence="9">
    <location>
        <begin position="74"/>
        <end position="219"/>
    </location>
</feature>
<evidence type="ECO:0000256" key="8">
    <source>
        <dbReference type="SAM" id="Phobius"/>
    </source>
</evidence>
<dbReference type="GO" id="GO:0016757">
    <property type="term" value="F:glycosyltransferase activity"/>
    <property type="evidence" value="ECO:0007669"/>
    <property type="project" value="UniProtKB-KW"/>
</dbReference>
<keyword evidence="2" id="KW-1003">Cell membrane</keyword>
<evidence type="ECO:0000256" key="7">
    <source>
        <dbReference type="ARBA" id="ARBA00023136"/>
    </source>
</evidence>
<keyword evidence="11" id="KW-1185">Reference proteome</keyword>
<evidence type="ECO:0000256" key="3">
    <source>
        <dbReference type="ARBA" id="ARBA00022676"/>
    </source>
</evidence>
<feature type="transmembrane region" description="Helical" evidence="8">
    <location>
        <begin position="312"/>
        <end position="331"/>
    </location>
</feature>
<feature type="transmembrane region" description="Helical" evidence="8">
    <location>
        <begin position="16"/>
        <end position="38"/>
    </location>
</feature>
<feature type="transmembrane region" description="Helical" evidence="8">
    <location>
        <begin position="368"/>
        <end position="391"/>
    </location>
</feature>
<keyword evidence="3 10" id="KW-0328">Glycosyltransferase</keyword>
<dbReference type="Proteomes" id="UP001216907">
    <property type="component" value="Unassembled WGS sequence"/>
</dbReference>
<reference evidence="10 11" key="1">
    <citation type="submission" date="2023-03" db="EMBL/GenBank/DDBJ databases">
        <title>Paludisphaera mucosa sp. nov. a novel planctomycete from northern fen.</title>
        <authorList>
            <person name="Ivanova A."/>
        </authorList>
    </citation>
    <scope>NUCLEOTIDE SEQUENCE [LARGE SCALE GENOMIC DNA]</scope>
    <source>
        <strain evidence="10 11">Pla2</strain>
    </source>
</reference>
<evidence type="ECO:0000256" key="5">
    <source>
        <dbReference type="ARBA" id="ARBA00022692"/>
    </source>
</evidence>
<protein>
    <submittedName>
        <fullName evidence="10">Glycosyltransferase family 39 protein</fullName>
        <ecNumber evidence="10">2.4.-.-</ecNumber>
    </submittedName>
</protein>
<dbReference type="PANTHER" id="PTHR33908:SF3">
    <property type="entry name" value="UNDECAPRENYL PHOSPHATE-ALPHA-4-AMINO-4-DEOXY-L-ARABINOSE ARABINOSYL TRANSFERASE"/>
    <property type="match status" value="1"/>
</dbReference>
<evidence type="ECO:0000259" key="9">
    <source>
        <dbReference type="Pfam" id="PF13231"/>
    </source>
</evidence>
<evidence type="ECO:0000256" key="4">
    <source>
        <dbReference type="ARBA" id="ARBA00022679"/>
    </source>
</evidence>
<evidence type="ECO:0000256" key="6">
    <source>
        <dbReference type="ARBA" id="ARBA00022989"/>
    </source>
</evidence>
<dbReference type="InterPro" id="IPR038731">
    <property type="entry name" value="RgtA/B/C-like"/>
</dbReference>
<keyword evidence="7 8" id="KW-0472">Membrane</keyword>
<sequence>MSAPVAMTIAPASRRVWGVEAVVAALAGVIFLGCLGSLELWGKREQRLAAEVLDTVENDHWLVARIQGRPRLEKPPLPRWSTAALAAVVGRCDETIIRLPGAFAALGTVVLTYLLGLRFGGRPLGLTAAIILCTTPLFIAEARQAGQDVPLAFCTTLALYATVRHIEEASSGPKRKPGGFRRWAFVFHVALGLGFLCKGPVVLAIVAAAVGPWAWSGRVGGPLARLAVDPWGLIAFAALALSWPLPVWLADPNAAGVWAAEMGQKTGALAIVHRERAAFLLQWPVLVLPWVVAGASGVLLPFRRDRDAADAWVWLPWSWSVGVAVLFSLWAVAKPNYYVPCLPGFALLAASAWLRLERRAREGDRSRAARVLILLQWGLWSVLGAVALSMAGRGLGASQPVWCGVMACAAFGAGVLGFAGGRRGWGAGALAPALAATAFAVVVGYGIVGPAGNATRGHRRVAKAIDRAVPAGVETLSFYHELDEGLWFYLRSRRLAAVPGSESRYNDAFDQWNGADRQDLTPFGLVARAKHVLADWLRDDAQAGGYLILREKVYRALGPDLAGVATPVLQEEAPLRNGLVLLRLDPRPIQTGAASPDRSVR</sequence>
<dbReference type="EMBL" id="JARRAG010000002">
    <property type="protein sequence ID" value="MDG3006011.1"/>
    <property type="molecule type" value="Genomic_DNA"/>
</dbReference>
<feature type="transmembrane region" description="Helical" evidence="8">
    <location>
        <begin position="186"/>
        <end position="211"/>
    </location>
</feature>
<comment type="caution">
    <text evidence="10">The sequence shown here is derived from an EMBL/GenBank/DDBJ whole genome shotgun (WGS) entry which is preliminary data.</text>
</comment>
<proteinExistence type="predicted"/>
<organism evidence="10 11">
    <name type="scientific">Paludisphaera mucosa</name>
    <dbReference type="NCBI Taxonomy" id="3030827"/>
    <lineage>
        <taxon>Bacteria</taxon>
        <taxon>Pseudomonadati</taxon>
        <taxon>Planctomycetota</taxon>
        <taxon>Planctomycetia</taxon>
        <taxon>Isosphaerales</taxon>
        <taxon>Isosphaeraceae</taxon>
        <taxon>Paludisphaera</taxon>
    </lineage>
</organism>
<name>A0ABT6FEU1_9BACT</name>
<evidence type="ECO:0000313" key="11">
    <source>
        <dbReference type="Proteomes" id="UP001216907"/>
    </source>
</evidence>
<keyword evidence="4 10" id="KW-0808">Transferase</keyword>
<feature type="transmembrane region" description="Helical" evidence="8">
    <location>
        <begin position="281"/>
        <end position="300"/>
    </location>
</feature>
<evidence type="ECO:0000256" key="1">
    <source>
        <dbReference type="ARBA" id="ARBA00004651"/>
    </source>
</evidence>
<dbReference type="PANTHER" id="PTHR33908">
    <property type="entry name" value="MANNOSYLTRANSFERASE YKCB-RELATED"/>
    <property type="match status" value="1"/>
</dbReference>
<feature type="transmembrane region" description="Helical" evidence="8">
    <location>
        <begin position="397"/>
        <end position="418"/>
    </location>
</feature>
<gene>
    <name evidence="10" type="ORF">PZE19_19735</name>
</gene>
<dbReference type="EC" id="2.4.-.-" evidence="10"/>
<accession>A0ABT6FEU1</accession>
<dbReference type="InterPro" id="IPR050297">
    <property type="entry name" value="LipidA_mod_glycosyltrf_83"/>
</dbReference>
<feature type="transmembrane region" description="Helical" evidence="8">
    <location>
        <begin position="425"/>
        <end position="448"/>
    </location>
</feature>
<dbReference type="RefSeq" id="WP_277862317.1">
    <property type="nucleotide sequence ID" value="NZ_JARRAG010000002.1"/>
</dbReference>
<comment type="subcellular location">
    <subcellularLocation>
        <location evidence="1">Cell membrane</location>
        <topology evidence="1">Multi-pass membrane protein</topology>
    </subcellularLocation>
</comment>
<keyword evidence="6 8" id="KW-1133">Transmembrane helix</keyword>